<evidence type="ECO:0000256" key="4">
    <source>
        <dbReference type="ARBA" id="ARBA00022547"/>
    </source>
</evidence>
<evidence type="ECO:0000256" key="8">
    <source>
        <dbReference type="ARBA" id="ARBA00023065"/>
    </source>
</evidence>
<evidence type="ECO:0000256" key="1">
    <source>
        <dbReference type="ARBA" id="ARBA00004141"/>
    </source>
</evidence>
<evidence type="ECO:0000256" key="5">
    <source>
        <dbReference type="ARBA" id="ARBA00022692"/>
    </source>
</evidence>
<sequence>LSLLPGFGSILITNVEGESVHLLRGANTDINMPLALALMSFVFVEYFGLRSRGASYLGKFVNVGGFFRSLGQLARGQLRVGFSGLITGIIDIFVGFLETLSELVRIISFTFRLFGNMTAGEILLLIAVFLVPWIFTLPFYGLELLIGFVQALIFGGLTLVFLTVATASHEAEAA</sequence>
<dbReference type="PANTHER" id="PTHR42823">
    <property type="entry name" value="ATP SYNTHASE SUBUNIT A, CHLOROPLASTIC"/>
    <property type="match status" value="1"/>
</dbReference>
<dbReference type="CDD" id="cd00310">
    <property type="entry name" value="ATP-synt_Fo_a_6"/>
    <property type="match status" value="1"/>
</dbReference>
<dbReference type="GO" id="GO:0045259">
    <property type="term" value="C:proton-transporting ATP synthase complex"/>
    <property type="evidence" value="ECO:0007669"/>
    <property type="project" value="UniProtKB-KW"/>
</dbReference>
<gene>
    <name evidence="12" type="ORF">S12H4_36662</name>
</gene>
<proteinExistence type="inferred from homology"/>
<evidence type="ECO:0000256" key="7">
    <source>
        <dbReference type="ARBA" id="ARBA00022989"/>
    </source>
</evidence>
<protein>
    <recommendedName>
        <fullName evidence="13">F0F1 ATP synthase subunit A</fullName>
    </recommendedName>
</protein>
<keyword evidence="6" id="KW-0375">Hydrogen ion transport</keyword>
<evidence type="ECO:0000256" key="2">
    <source>
        <dbReference type="ARBA" id="ARBA00006810"/>
    </source>
</evidence>
<comment type="similarity">
    <text evidence="2">Belongs to the ATPase A chain family.</text>
</comment>
<dbReference type="Gene3D" id="1.20.120.220">
    <property type="entry name" value="ATP synthase, F0 complex, subunit A"/>
    <property type="match status" value="1"/>
</dbReference>
<keyword evidence="10" id="KW-0066">ATP synthesis</keyword>
<comment type="caution">
    <text evidence="12">The sequence shown here is derived from an EMBL/GenBank/DDBJ whole genome shotgun (WGS) entry which is preliminary data.</text>
</comment>
<evidence type="ECO:0000256" key="11">
    <source>
        <dbReference type="SAM" id="Phobius"/>
    </source>
</evidence>
<feature type="transmembrane region" description="Helical" evidence="11">
    <location>
        <begin position="117"/>
        <end position="137"/>
    </location>
</feature>
<keyword evidence="7 11" id="KW-1133">Transmembrane helix</keyword>
<evidence type="ECO:0000256" key="3">
    <source>
        <dbReference type="ARBA" id="ARBA00022448"/>
    </source>
</evidence>
<name>X1TZM3_9ZZZZ</name>
<dbReference type="AlphaFoldDB" id="X1TZM3"/>
<accession>X1TZM3</accession>
<keyword evidence="3" id="KW-0813">Transport</keyword>
<dbReference type="EMBL" id="BARW01021877">
    <property type="protein sequence ID" value="GAI93010.1"/>
    <property type="molecule type" value="Genomic_DNA"/>
</dbReference>
<organism evidence="12">
    <name type="scientific">marine sediment metagenome</name>
    <dbReference type="NCBI Taxonomy" id="412755"/>
    <lineage>
        <taxon>unclassified sequences</taxon>
        <taxon>metagenomes</taxon>
        <taxon>ecological metagenomes</taxon>
    </lineage>
</organism>
<dbReference type="GO" id="GO:0005886">
    <property type="term" value="C:plasma membrane"/>
    <property type="evidence" value="ECO:0007669"/>
    <property type="project" value="TreeGrafter"/>
</dbReference>
<evidence type="ECO:0008006" key="13">
    <source>
        <dbReference type="Google" id="ProtNLM"/>
    </source>
</evidence>
<reference evidence="12" key="1">
    <citation type="journal article" date="2014" name="Front. Microbiol.">
        <title>High frequency of phylogenetically diverse reductive dehalogenase-homologous genes in deep subseafloor sedimentary metagenomes.</title>
        <authorList>
            <person name="Kawai M."/>
            <person name="Futagami T."/>
            <person name="Toyoda A."/>
            <person name="Takaki Y."/>
            <person name="Nishi S."/>
            <person name="Hori S."/>
            <person name="Arai W."/>
            <person name="Tsubouchi T."/>
            <person name="Morono Y."/>
            <person name="Uchiyama I."/>
            <person name="Ito T."/>
            <person name="Fujiyama A."/>
            <person name="Inagaki F."/>
            <person name="Takami H."/>
        </authorList>
    </citation>
    <scope>NUCLEOTIDE SEQUENCE</scope>
    <source>
        <strain evidence="12">Expedition CK06-06</strain>
    </source>
</reference>
<dbReference type="Pfam" id="PF00119">
    <property type="entry name" value="ATP-synt_A"/>
    <property type="match status" value="1"/>
</dbReference>
<dbReference type="PANTHER" id="PTHR42823:SF3">
    <property type="entry name" value="ATP SYNTHASE SUBUNIT A, CHLOROPLASTIC"/>
    <property type="match status" value="1"/>
</dbReference>
<dbReference type="InterPro" id="IPR045082">
    <property type="entry name" value="ATP_syn_F0_a_bact/chloroplast"/>
</dbReference>
<dbReference type="PRINTS" id="PR00123">
    <property type="entry name" value="ATPASEA"/>
</dbReference>
<feature type="transmembrane region" description="Helical" evidence="11">
    <location>
        <begin position="30"/>
        <end position="49"/>
    </location>
</feature>
<evidence type="ECO:0000313" key="12">
    <source>
        <dbReference type="EMBL" id="GAI93010.1"/>
    </source>
</evidence>
<dbReference type="SUPFAM" id="SSF81336">
    <property type="entry name" value="F1F0 ATP synthase subunit A"/>
    <property type="match status" value="1"/>
</dbReference>
<dbReference type="InterPro" id="IPR023011">
    <property type="entry name" value="ATP_synth_F0_asu_AS"/>
</dbReference>
<keyword evidence="4" id="KW-0138">CF(0)</keyword>
<evidence type="ECO:0000256" key="9">
    <source>
        <dbReference type="ARBA" id="ARBA00023136"/>
    </source>
</evidence>
<feature type="transmembrane region" description="Helical" evidence="11">
    <location>
        <begin position="78"/>
        <end position="97"/>
    </location>
</feature>
<feature type="transmembrane region" description="Helical" evidence="11">
    <location>
        <begin position="144"/>
        <end position="167"/>
    </location>
</feature>
<keyword evidence="8" id="KW-0406">Ion transport</keyword>
<comment type="subcellular location">
    <subcellularLocation>
        <location evidence="1">Membrane</location>
        <topology evidence="1">Multi-pass membrane protein</topology>
    </subcellularLocation>
</comment>
<dbReference type="InterPro" id="IPR035908">
    <property type="entry name" value="F0_ATP_A_sf"/>
</dbReference>
<dbReference type="InterPro" id="IPR000568">
    <property type="entry name" value="ATP_synth_F0_asu"/>
</dbReference>
<feature type="non-terminal residue" evidence="12">
    <location>
        <position position="1"/>
    </location>
</feature>
<keyword evidence="9 11" id="KW-0472">Membrane</keyword>
<dbReference type="GO" id="GO:0042777">
    <property type="term" value="P:proton motive force-driven plasma membrane ATP synthesis"/>
    <property type="evidence" value="ECO:0007669"/>
    <property type="project" value="TreeGrafter"/>
</dbReference>
<dbReference type="PROSITE" id="PS00449">
    <property type="entry name" value="ATPASE_A"/>
    <property type="match status" value="1"/>
</dbReference>
<keyword evidence="5 11" id="KW-0812">Transmembrane</keyword>
<evidence type="ECO:0000256" key="10">
    <source>
        <dbReference type="ARBA" id="ARBA00023310"/>
    </source>
</evidence>
<dbReference type="GO" id="GO:0046933">
    <property type="term" value="F:proton-transporting ATP synthase activity, rotational mechanism"/>
    <property type="evidence" value="ECO:0007669"/>
    <property type="project" value="TreeGrafter"/>
</dbReference>
<evidence type="ECO:0000256" key="6">
    <source>
        <dbReference type="ARBA" id="ARBA00022781"/>
    </source>
</evidence>